<proteinExistence type="predicted"/>
<protein>
    <submittedName>
        <fullName evidence="2">Uncharacterized protein</fullName>
    </submittedName>
</protein>
<name>A0A4C1W2T4_EUMVA</name>
<feature type="compositionally biased region" description="Basic and acidic residues" evidence="1">
    <location>
        <begin position="20"/>
        <end position="32"/>
    </location>
</feature>
<organism evidence="2 3">
    <name type="scientific">Eumeta variegata</name>
    <name type="common">Bagworm moth</name>
    <name type="synonym">Eumeta japonica</name>
    <dbReference type="NCBI Taxonomy" id="151549"/>
    <lineage>
        <taxon>Eukaryota</taxon>
        <taxon>Metazoa</taxon>
        <taxon>Ecdysozoa</taxon>
        <taxon>Arthropoda</taxon>
        <taxon>Hexapoda</taxon>
        <taxon>Insecta</taxon>
        <taxon>Pterygota</taxon>
        <taxon>Neoptera</taxon>
        <taxon>Endopterygota</taxon>
        <taxon>Lepidoptera</taxon>
        <taxon>Glossata</taxon>
        <taxon>Ditrysia</taxon>
        <taxon>Tineoidea</taxon>
        <taxon>Psychidae</taxon>
        <taxon>Oiketicinae</taxon>
        <taxon>Eumeta</taxon>
    </lineage>
</organism>
<evidence type="ECO:0000313" key="2">
    <source>
        <dbReference type="EMBL" id="GBP44862.1"/>
    </source>
</evidence>
<feature type="region of interest" description="Disordered" evidence="1">
    <location>
        <begin position="1"/>
        <end position="35"/>
    </location>
</feature>
<evidence type="ECO:0000313" key="3">
    <source>
        <dbReference type="Proteomes" id="UP000299102"/>
    </source>
</evidence>
<dbReference type="Proteomes" id="UP000299102">
    <property type="component" value="Unassembled WGS sequence"/>
</dbReference>
<comment type="caution">
    <text evidence="2">The sequence shown here is derived from an EMBL/GenBank/DDBJ whole genome shotgun (WGS) entry which is preliminary data.</text>
</comment>
<dbReference type="EMBL" id="BGZK01000460">
    <property type="protein sequence ID" value="GBP44862.1"/>
    <property type="molecule type" value="Genomic_DNA"/>
</dbReference>
<keyword evidence="3" id="KW-1185">Reference proteome</keyword>
<evidence type="ECO:0000256" key="1">
    <source>
        <dbReference type="SAM" id="MobiDB-lite"/>
    </source>
</evidence>
<sequence length="102" mass="11348">MVVRSCLGESTPTGAGQRLRYLEGSRSQEDRSTTVSSSISSTREWFRNNALFQLSYEGILCIGTPFRNISLRTLRNSDSKPTTLAVCELVLPHQHRQCGANT</sequence>
<gene>
    <name evidence="2" type="ORF">EVAR_24775_1</name>
</gene>
<reference evidence="2 3" key="1">
    <citation type="journal article" date="2019" name="Commun. Biol.">
        <title>The bagworm genome reveals a unique fibroin gene that provides high tensile strength.</title>
        <authorList>
            <person name="Kono N."/>
            <person name="Nakamura H."/>
            <person name="Ohtoshi R."/>
            <person name="Tomita M."/>
            <person name="Numata K."/>
            <person name="Arakawa K."/>
        </authorList>
    </citation>
    <scope>NUCLEOTIDE SEQUENCE [LARGE SCALE GENOMIC DNA]</scope>
</reference>
<dbReference type="AlphaFoldDB" id="A0A4C1W2T4"/>
<accession>A0A4C1W2T4</accession>